<dbReference type="RefSeq" id="WP_204630587.1">
    <property type="nucleotide sequence ID" value="NZ_BSOC01000007.1"/>
</dbReference>
<dbReference type="SUPFAM" id="SSF51735">
    <property type="entry name" value="NAD(P)-binding Rossmann-fold domains"/>
    <property type="match status" value="1"/>
</dbReference>
<evidence type="ECO:0000256" key="3">
    <source>
        <dbReference type="RuleBase" id="RU000363"/>
    </source>
</evidence>
<dbReference type="PROSITE" id="PS00061">
    <property type="entry name" value="ADH_SHORT"/>
    <property type="match status" value="1"/>
</dbReference>
<comment type="similarity">
    <text evidence="1 3">Belongs to the short-chain dehydrogenases/reductases (SDR) family.</text>
</comment>
<dbReference type="SMART" id="SM00822">
    <property type="entry name" value="PKS_KR"/>
    <property type="match status" value="1"/>
</dbReference>
<evidence type="ECO:0000313" key="6">
    <source>
        <dbReference type="Proteomes" id="UP001430193"/>
    </source>
</evidence>
<dbReference type="InterPro" id="IPR002347">
    <property type="entry name" value="SDR_fam"/>
</dbReference>
<dbReference type="InterPro" id="IPR020904">
    <property type="entry name" value="Sc_DH/Rdtase_CS"/>
</dbReference>
<accession>A0ABS2KDW7</accession>
<gene>
    <name evidence="5" type="ORF">ISS99_05475</name>
</gene>
<keyword evidence="6" id="KW-1185">Reference proteome</keyword>
<dbReference type="InterPro" id="IPR057326">
    <property type="entry name" value="KR_dom"/>
</dbReference>
<evidence type="ECO:0000259" key="4">
    <source>
        <dbReference type="SMART" id="SM00822"/>
    </source>
</evidence>
<evidence type="ECO:0000313" key="5">
    <source>
        <dbReference type="EMBL" id="MBM7128967.1"/>
    </source>
</evidence>
<dbReference type="PANTHER" id="PTHR43976">
    <property type="entry name" value="SHORT CHAIN DEHYDROGENASE"/>
    <property type="match status" value="1"/>
</dbReference>
<dbReference type="PANTHER" id="PTHR43976:SF16">
    <property type="entry name" value="SHORT-CHAIN DEHYDROGENASE_REDUCTASE FAMILY PROTEIN"/>
    <property type="match status" value="1"/>
</dbReference>
<evidence type="ECO:0000256" key="1">
    <source>
        <dbReference type="ARBA" id="ARBA00006484"/>
    </source>
</evidence>
<dbReference type="PRINTS" id="PR00080">
    <property type="entry name" value="SDRFAMILY"/>
</dbReference>
<keyword evidence="2" id="KW-0560">Oxidoreductase</keyword>
<reference evidence="5" key="1">
    <citation type="submission" date="2020-10" db="EMBL/GenBank/DDBJ databases">
        <title>Phylogeny of dyella-like bacteria.</title>
        <authorList>
            <person name="Fu J."/>
        </authorList>
    </citation>
    <scope>NUCLEOTIDE SEQUENCE</scope>
    <source>
        <strain evidence="5">DHON07</strain>
    </source>
</reference>
<dbReference type="EMBL" id="JADIKF010000036">
    <property type="protein sequence ID" value="MBM7128967.1"/>
    <property type="molecule type" value="Genomic_DNA"/>
</dbReference>
<dbReference type="InterPro" id="IPR051911">
    <property type="entry name" value="SDR_oxidoreductase"/>
</dbReference>
<dbReference type="Proteomes" id="UP001430193">
    <property type="component" value="Unassembled WGS sequence"/>
</dbReference>
<dbReference type="InterPro" id="IPR036291">
    <property type="entry name" value="NAD(P)-bd_dom_sf"/>
</dbReference>
<name>A0ABS2KDW7_9GAMM</name>
<proteinExistence type="inferred from homology"/>
<comment type="caution">
    <text evidence="5">The sequence shown here is derived from an EMBL/GenBank/DDBJ whole genome shotgun (WGS) entry which is preliminary data.</text>
</comment>
<protein>
    <submittedName>
        <fullName evidence="5">SDR family NAD(P)-dependent oxidoreductase</fullName>
    </submittedName>
</protein>
<dbReference type="Pfam" id="PF00106">
    <property type="entry name" value="adh_short"/>
    <property type="match status" value="1"/>
</dbReference>
<evidence type="ECO:0000256" key="2">
    <source>
        <dbReference type="ARBA" id="ARBA00023002"/>
    </source>
</evidence>
<dbReference type="PRINTS" id="PR00081">
    <property type="entry name" value="GDHRDH"/>
</dbReference>
<dbReference type="Gene3D" id="3.40.50.720">
    <property type="entry name" value="NAD(P)-binding Rossmann-like Domain"/>
    <property type="match status" value="1"/>
</dbReference>
<dbReference type="CDD" id="cd05374">
    <property type="entry name" value="17beta-HSD-like_SDR_c"/>
    <property type="match status" value="1"/>
</dbReference>
<organism evidence="5 6">
    <name type="scientific">Dyella mobilis</name>
    <dbReference type="NCBI Taxonomy" id="1849582"/>
    <lineage>
        <taxon>Bacteria</taxon>
        <taxon>Pseudomonadati</taxon>
        <taxon>Pseudomonadota</taxon>
        <taxon>Gammaproteobacteria</taxon>
        <taxon>Lysobacterales</taxon>
        <taxon>Rhodanobacteraceae</taxon>
        <taxon>Dyella</taxon>
    </lineage>
</organism>
<sequence length="272" mass="28571">MSTWFITGISRGFGRIMTEELLRRGHTVIGTTRNGKGPLEHDNLRVVSMDVNDPDQVVATMQAAVQAAGHIDVVVNNAGYGLVGAVEEVSDAEVDHVMATNFGGTHRVIKAALPFLRAQGSGHIVNFSSVGGFTGSAGFGIYCASKFAVEGMSEALAVELKPLGIGVTIVEPGYFRTEFLSHDSAVVAVAHIPAYADTAGQTRSNVNAVDGRQAGDPAKGVAVIIDAVESGNPPFRLPLGADSIARIEQKMAHVQADIEAWRSRAMATAFDG</sequence>
<feature type="domain" description="Ketoreductase" evidence="4">
    <location>
        <begin position="2"/>
        <end position="178"/>
    </location>
</feature>